<protein>
    <submittedName>
        <fullName evidence="8">AMP-binding protein</fullName>
    </submittedName>
</protein>
<evidence type="ECO:0000256" key="1">
    <source>
        <dbReference type="ARBA" id="ARBA00001957"/>
    </source>
</evidence>
<dbReference type="PROSITE" id="PS00012">
    <property type="entry name" value="PHOSPHOPANTETHEINE"/>
    <property type="match status" value="1"/>
</dbReference>
<feature type="compositionally biased region" description="Low complexity" evidence="6">
    <location>
        <begin position="726"/>
        <end position="751"/>
    </location>
</feature>
<keyword evidence="5" id="KW-0045">Antibiotic biosynthesis</keyword>
<dbReference type="RefSeq" id="WP_197992341.1">
    <property type="nucleotide sequence ID" value="NZ_JACYXC010000002.1"/>
</dbReference>
<dbReference type="SUPFAM" id="SSF52777">
    <property type="entry name" value="CoA-dependent acyltransferases"/>
    <property type="match status" value="4"/>
</dbReference>
<dbReference type="Gene3D" id="2.30.38.10">
    <property type="entry name" value="Luciferase, Domain 3"/>
    <property type="match status" value="1"/>
</dbReference>
<evidence type="ECO:0000256" key="5">
    <source>
        <dbReference type="ARBA" id="ARBA00023194"/>
    </source>
</evidence>
<gene>
    <name evidence="8" type="ORF">IHE55_28670</name>
</gene>
<feature type="region of interest" description="Disordered" evidence="6">
    <location>
        <begin position="722"/>
        <end position="751"/>
    </location>
</feature>
<proteinExistence type="predicted"/>
<feature type="domain" description="Carrier" evidence="7">
    <location>
        <begin position="1006"/>
        <end position="1080"/>
    </location>
</feature>
<dbReference type="InterPro" id="IPR045851">
    <property type="entry name" value="AMP-bd_C_sf"/>
</dbReference>
<dbReference type="Pfam" id="PF13193">
    <property type="entry name" value="AMP-binding_C"/>
    <property type="match status" value="1"/>
</dbReference>
<dbReference type="InterPro" id="IPR020845">
    <property type="entry name" value="AMP-binding_CS"/>
</dbReference>
<dbReference type="EMBL" id="JACYXC010000002">
    <property type="protein sequence ID" value="MBH5338537.1"/>
    <property type="molecule type" value="Genomic_DNA"/>
</dbReference>
<dbReference type="PANTHER" id="PTHR45527">
    <property type="entry name" value="NONRIBOSOMAL PEPTIDE SYNTHETASE"/>
    <property type="match status" value="1"/>
</dbReference>
<dbReference type="Gene3D" id="1.10.1200.10">
    <property type="entry name" value="ACP-like"/>
    <property type="match status" value="1"/>
</dbReference>
<dbReference type="PANTHER" id="PTHR45527:SF1">
    <property type="entry name" value="FATTY ACID SYNTHASE"/>
    <property type="match status" value="1"/>
</dbReference>
<evidence type="ECO:0000256" key="4">
    <source>
        <dbReference type="ARBA" id="ARBA00022737"/>
    </source>
</evidence>
<keyword evidence="4" id="KW-0677">Repeat</keyword>
<dbReference type="Pfam" id="PF00501">
    <property type="entry name" value="AMP-binding"/>
    <property type="match status" value="1"/>
</dbReference>
<evidence type="ECO:0000256" key="2">
    <source>
        <dbReference type="ARBA" id="ARBA00022450"/>
    </source>
</evidence>
<dbReference type="Gene3D" id="3.30.300.30">
    <property type="match status" value="1"/>
</dbReference>
<dbReference type="InterPro" id="IPR009081">
    <property type="entry name" value="PP-bd_ACP"/>
</dbReference>
<accession>A0ABS0NTY5</accession>
<dbReference type="Pfam" id="PF00550">
    <property type="entry name" value="PP-binding"/>
    <property type="match status" value="1"/>
</dbReference>
<keyword evidence="3" id="KW-0597">Phosphoprotein</keyword>
<dbReference type="InterPro" id="IPR023213">
    <property type="entry name" value="CAT-like_dom_sf"/>
</dbReference>
<dbReference type="PROSITE" id="PS00455">
    <property type="entry name" value="AMP_BINDING"/>
    <property type="match status" value="1"/>
</dbReference>
<keyword evidence="9" id="KW-1185">Reference proteome</keyword>
<dbReference type="CDD" id="cd17646">
    <property type="entry name" value="A_NRPS_AB3403-like"/>
    <property type="match status" value="1"/>
</dbReference>
<dbReference type="InterPro" id="IPR000873">
    <property type="entry name" value="AMP-dep_synth/lig_dom"/>
</dbReference>
<dbReference type="Proteomes" id="UP000807371">
    <property type="component" value="Unassembled WGS sequence"/>
</dbReference>
<sequence>MPDPSGSRLPLTAAQSGIWFAQHLDPSNLIYTLGEYTEIRGPVDADLFEAALRRLVREAECLRVRFTQEDDQLWQVVPDDLDWHMPRIDVSAEPDPWAAAEAWMTEEMNRPLDLATGPLFTFALITVAHDRVLWFYRCHHAVIDGYGSALLVRRAAELYSAAAAGRPLPDGSPWGSLRSLVEEEAAYRAGPDHARDREHWLTRLAGAPEPVGLAGRSPGMPRWLRRRTCHIDPAAAEALRDLAREVGVAWPALVVAGTALYLSRMTGGRDVVLGLPVSARTTVASRNAPGMLSNVVPLRMEIDPAAPLERLLRDAARELRGASRHQRYRYEDLRRDLGLLGDNGKLTGPQVNIVMFDHNLTFGGHPARPHNLTMGPDDDLSLVIDSRVADGGIRIDFHAHPEAYDDAALASHVERFRRFLTALAATAPGLPAARAEILAPEERDRVLHGWNDTARPVPGTTLTALVEDRAARVPDHPAVVFEGTRLSYAELNARANRLARLLVAHGAGPERRVAIAVPRSPELVTALLAVLKTGAAYVPVDPGYPAERIAYILGECRPALLLTTAATEDLPGAADTPRLVLDGEEATAALAGRSAANLTDHERTAPLLPDHPAYLIYTSGSTGRPKGVVVPHRGIVNRLRWMQDRYRLTADDRVLQKTPSGFDVSVWEFFWPLLEGATLVLARPEGHKDPAYLAGLIRSEGVTTVHFVPSMLQVFLRQAAADADDPAGPTDAPDPTGTTDPAAPDPAATAGTPVAAHRLRRVLCSGEALPEELQRQFFRTFSGVELHNLYGPTEASVDVTSWECRPDAPPGPVPIGRPVWNTRTYVLDTALRPVAPGVPGDLYLAGVQLARGYANRPELTAERFTADPFGPPGSRMYRTGDVARWTADGALDYIGRSDDQVKIRGFRIELGEIEAVAARHPGAAAVAVVVREDRPGEKRLVGYAVPAAGAALSSSGLRDFVADAVPEYMVPSVFVVLDELPLTANGKLDRRALPAPDFTAPATGRGPGSAREETLCAIFTEVLGLEKVGVDDSFFDLGGDSILSIQLVSRARTAGLVFTPKDVFERKTVAALAALAPDEHGPVAEDAAAAVGEVVPTPVMRWLEERGGPVGRLNQSVLLRVPPQLGEDHLATAVATVLDHHDALRLRLSADGPDGTGWRLTVPPRGTPGGAAPVERVDVTGADDATLREVIAARTEAAWDRLDPTAGVMLQVVWFDAGPGRDGRLLIAAHHLAVDGVSWRILLPDLEAAWAAAARGRPAALEPVGTSFRTWAGRLAAAATDPGRSREAGLWTTMLQAPGGGLGVRGPRPSRDTAGTARRLTVTVPAATTDAVLHHVPAVFRCGVAEVLLTGLLLAAGDWRHRRGVAARTGDALLVDVEGHGREEGLAEGLDLSRTVGWFTSLFPVRLDPGRLDRSDLRRGGPSVGAALKAVKERLRSLPDGGIGHGLLRYANPATRAALAEAPRPQVAFNYLGRFAGPGTGSGPGGRTGWTPAAEAGDLGAGFFGGSDPDLPLAHVLDINVAAVDRPGTTELVATWSWPAALLTEQDVRDLTDTWLRALDALATHADDPQAGGHTPSDLSLVSLTQSQIDMLHNVWRATK</sequence>
<dbReference type="InterPro" id="IPR020806">
    <property type="entry name" value="PKS_PP-bd"/>
</dbReference>
<evidence type="ECO:0000256" key="6">
    <source>
        <dbReference type="SAM" id="MobiDB-lite"/>
    </source>
</evidence>
<dbReference type="InterPro" id="IPR006162">
    <property type="entry name" value="Ppantetheine_attach_site"/>
</dbReference>
<comment type="cofactor">
    <cofactor evidence="1">
        <name>pantetheine 4'-phosphate</name>
        <dbReference type="ChEBI" id="CHEBI:47942"/>
    </cofactor>
</comment>
<dbReference type="SMART" id="SM00823">
    <property type="entry name" value="PKS_PP"/>
    <property type="match status" value="1"/>
</dbReference>
<dbReference type="Gene3D" id="3.30.559.10">
    <property type="entry name" value="Chloramphenicol acetyltransferase-like domain"/>
    <property type="match status" value="2"/>
</dbReference>
<dbReference type="SUPFAM" id="SSF56801">
    <property type="entry name" value="Acetyl-CoA synthetase-like"/>
    <property type="match status" value="1"/>
</dbReference>
<dbReference type="InterPro" id="IPR001242">
    <property type="entry name" value="Condensation_dom"/>
</dbReference>
<dbReference type="PROSITE" id="PS50075">
    <property type="entry name" value="CARRIER"/>
    <property type="match status" value="1"/>
</dbReference>
<evidence type="ECO:0000313" key="9">
    <source>
        <dbReference type="Proteomes" id="UP000807371"/>
    </source>
</evidence>
<dbReference type="Gene3D" id="3.30.559.30">
    <property type="entry name" value="Nonribosomal peptide synthetase, condensation domain"/>
    <property type="match status" value="2"/>
</dbReference>
<name>A0ABS0NTY5_9ACTN</name>
<reference evidence="8 9" key="1">
    <citation type="submission" date="2020-09" db="EMBL/GenBank/DDBJ databases">
        <title>Biosynthesis of the nuclear factor of activated T cells inhibitor NFAT-133 and its congeners in Streptomyces pactum.</title>
        <authorList>
            <person name="Zhou W."/>
            <person name="Posri P."/>
            <person name="Abugrain M.E."/>
            <person name="Weisberg A.J."/>
            <person name="Chang J.H."/>
            <person name="Mahmud T."/>
        </authorList>
    </citation>
    <scope>NUCLEOTIDE SEQUENCE [LARGE SCALE GENOMIC DNA]</scope>
    <source>
        <strain evidence="8 9">ATCC 27456</strain>
    </source>
</reference>
<evidence type="ECO:0000256" key="3">
    <source>
        <dbReference type="ARBA" id="ARBA00022553"/>
    </source>
</evidence>
<dbReference type="InterPro" id="IPR036736">
    <property type="entry name" value="ACP-like_sf"/>
</dbReference>
<keyword evidence="2" id="KW-0596">Phosphopantetheine</keyword>
<dbReference type="SUPFAM" id="SSF47336">
    <property type="entry name" value="ACP-like"/>
    <property type="match status" value="1"/>
</dbReference>
<dbReference type="InterPro" id="IPR025110">
    <property type="entry name" value="AMP-bd_C"/>
</dbReference>
<comment type="caution">
    <text evidence="8">The sequence shown here is derived from an EMBL/GenBank/DDBJ whole genome shotgun (WGS) entry which is preliminary data.</text>
</comment>
<organism evidence="8 9">
    <name type="scientific">Streptomyces pactum</name>
    <dbReference type="NCBI Taxonomy" id="68249"/>
    <lineage>
        <taxon>Bacteria</taxon>
        <taxon>Bacillati</taxon>
        <taxon>Actinomycetota</taxon>
        <taxon>Actinomycetes</taxon>
        <taxon>Kitasatosporales</taxon>
        <taxon>Streptomycetaceae</taxon>
        <taxon>Streptomyces</taxon>
    </lineage>
</organism>
<dbReference type="NCBIfam" id="TIGR01720">
    <property type="entry name" value="NRPS-para261"/>
    <property type="match status" value="1"/>
</dbReference>
<dbReference type="Gene3D" id="3.40.50.980">
    <property type="match status" value="2"/>
</dbReference>
<dbReference type="InterPro" id="IPR010060">
    <property type="entry name" value="NRPS_synth"/>
</dbReference>
<evidence type="ECO:0000259" key="7">
    <source>
        <dbReference type="PROSITE" id="PS50075"/>
    </source>
</evidence>
<dbReference type="Pfam" id="PF00668">
    <property type="entry name" value="Condensation"/>
    <property type="match status" value="2"/>
</dbReference>
<evidence type="ECO:0000313" key="8">
    <source>
        <dbReference type="EMBL" id="MBH5338537.1"/>
    </source>
</evidence>